<protein>
    <submittedName>
        <fullName evidence="1">Uncharacterized protein</fullName>
    </submittedName>
</protein>
<keyword evidence="2" id="KW-1185">Reference proteome</keyword>
<dbReference type="AlphaFoldDB" id="A0AAV6V1J5"/>
<name>A0AAV6V1J5_9ARAC</name>
<organism evidence="1 2">
    <name type="scientific">Oedothorax gibbosus</name>
    <dbReference type="NCBI Taxonomy" id="931172"/>
    <lineage>
        <taxon>Eukaryota</taxon>
        <taxon>Metazoa</taxon>
        <taxon>Ecdysozoa</taxon>
        <taxon>Arthropoda</taxon>
        <taxon>Chelicerata</taxon>
        <taxon>Arachnida</taxon>
        <taxon>Araneae</taxon>
        <taxon>Araneomorphae</taxon>
        <taxon>Entelegynae</taxon>
        <taxon>Araneoidea</taxon>
        <taxon>Linyphiidae</taxon>
        <taxon>Erigoninae</taxon>
        <taxon>Oedothorax</taxon>
    </lineage>
</organism>
<proteinExistence type="predicted"/>
<reference evidence="1 2" key="1">
    <citation type="journal article" date="2022" name="Nat. Ecol. Evol.">
        <title>A masculinizing supergene underlies an exaggerated male reproductive morph in a spider.</title>
        <authorList>
            <person name="Hendrickx F."/>
            <person name="De Corte Z."/>
            <person name="Sonet G."/>
            <person name="Van Belleghem S.M."/>
            <person name="Kostlbacher S."/>
            <person name="Vangestel C."/>
        </authorList>
    </citation>
    <scope>NUCLEOTIDE SEQUENCE [LARGE SCALE GENOMIC DNA]</scope>
    <source>
        <strain evidence="1">W744_W776</strain>
    </source>
</reference>
<dbReference type="Proteomes" id="UP000827092">
    <property type="component" value="Unassembled WGS sequence"/>
</dbReference>
<sequence>MYLRYSVPKTPDTKDSHIFLRDKCLLSVSAEMSRSHYRARNASSSDHLRRRSVKSVIVICGRDRLGIFW</sequence>
<comment type="caution">
    <text evidence="1">The sequence shown here is derived from an EMBL/GenBank/DDBJ whole genome shotgun (WGS) entry which is preliminary data.</text>
</comment>
<evidence type="ECO:0000313" key="1">
    <source>
        <dbReference type="EMBL" id="KAG8190632.1"/>
    </source>
</evidence>
<evidence type="ECO:0000313" key="2">
    <source>
        <dbReference type="Proteomes" id="UP000827092"/>
    </source>
</evidence>
<gene>
    <name evidence="1" type="ORF">JTE90_002589</name>
</gene>
<accession>A0AAV6V1J5</accession>
<dbReference type="EMBL" id="JAFNEN010000178">
    <property type="protein sequence ID" value="KAG8190632.1"/>
    <property type="molecule type" value="Genomic_DNA"/>
</dbReference>